<evidence type="ECO:0000313" key="2">
    <source>
        <dbReference type="EMBL" id="GFR30791.1"/>
    </source>
</evidence>
<keyword evidence="3" id="KW-1185">Reference proteome</keyword>
<dbReference type="AlphaFoldDB" id="A0A8X6M1M4"/>
<evidence type="ECO:0000313" key="3">
    <source>
        <dbReference type="Proteomes" id="UP000887116"/>
    </source>
</evidence>
<name>A0A8X6M1M4_TRICU</name>
<protein>
    <submittedName>
        <fullName evidence="2">Uncharacterized protein</fullName>
    </submittedName>
</protein>
<sequence length="92" mass="9906">MAARGNVPSASENSKNAAKDNTNLEALNANQSNPEEFGYLQTILEIKTIFDLVPALLTEMKKSFKSQNPADKLGHLLKGVCSSISNISVNDV</sequence>
<feature type="region of interest" description="Disordered" evidence="1">
    <location>
        <begin position="1"/>
        <end position="25"/>
    </location>
</feature>
<feature type="compositionally biased region" description="Polar residues" evidence="1">
    <location>
        <begin position="8"/>
        <end position="25"/>
    </location>
</feature>
<evidence type="ECO:0000256" key="1">
    <source>
        <dbReference type="SAM" id="MobiDB-lite"/>
    </source>
</evidence>
<dbReference type="EMBL" id="BMAO01039344">
    <property type="protein sequence ID" value="GFR30791.1"/>
    <property type="molecule type" value="Genomic_DNA"/>
</dbReference>
<dbReference type="Proteomes" id="UP000887116">
    <property type="component" value="Unassembled WGS sequence"/>
</dbReference>
<accession>A0A8X6M1M4</accession>
<proteinExistence type="predicted"/>
<reference evidence="2" key="1">
    <citation type="submission" date="2020-07" db="EMBL/GenBank/DDBJ databases">
        <title>Multicomponent nature underlies the extraordinary mechanical properties of spider dragline silk.</title>
        <authorList>
            <person name="Kono N."/>
            <person name="Nakamura H."/>
            <person name="Mori M."/>
            <person name="Yoshida Y."/>
            <person name="Ohtoshi R."/>
            <person name="Malay A.D."/>
            <person name="Moran D.A.P."/>
            <person name="Tomita M."/>
            <person name="Numata K."/>
            <person name="Arakawa K."/>
        </authorList>
    </citation>
    <scope>NUCLEOTIDE SEQUENCE</scope>
</reference>
<organism evidence="2 3">
    <name type="scientific">Trichonephila clavata</name>
    <name type="common">Joro spider</name>
    <name type="synonym">Nephila clavata</name>
    <dbReference type="NCBI Taxonomy" id="2740835"/>
    <lineage>
        <taxon>Eukaryota</taxon>
        <taxon>Metazoa</taxon>
        <taxon>Ecdysozoa</taxon>
        <taxon>Arthropoda</taxon>
        <taxon>Chelicerata</taxon>
        <taxon>Arachnida</taxon>
        <taxon>Araneae</taxon>
        <taxon>Araneomorphae</taxon>
        <taxon>Entelegynae</taxon>
        <taxon>Araneoidea</taxon>
        <taxon>Nephilidae</taxon>
        <taxon>Trichonephila</taxon>
    </lineage>
</organism>
<comment type="caution">
    <text evidence="2">The sequence shown here is derived from an EMBL/GenBank/DDBJ whole genome shotgun (WGS) entry which is preliminary data.</text>
</comment>
<gene>
    <name evidence="2" type="ORF">TNCT_328211</name>
</gene>